<comment type="caution">
    <text evidence="3">The sequence shown here is derived from an EMBL/GenBank/DDBJ whole genome shotgun (WGS) entry which is preliminary data.</text>
</comment>
<dbReference type="AlphaFoldDB" id="M0IAV8"/>
<evidence type="ECO:0000313" key="4">
    <source>
        <dbReference type="Proteomes" id="UP000011550"/>
    </source>
</evidence>
<dbReference type="PATRIC" id="fig|662479.7.peg.2570"/>
<dbReference type="GO" id="GO:0006355">
    <property type="term" value="P:regulation of DNA-templated transcription"/>
    <property type="evidence" value="ECO:0007669"/>
    <property type="project" value="InterPro"/>
</dbReference>
<sequence>MSFVASAPHETRGDLLYAEYGSSPYWAVRQLYNHIDGGLSKLEVEIPRHEEDGTETWVVSLGFHQSGLSPRESDTVNTLLEYDINAYGEGERKLPVCVQPRLAWSDENRPDSVPAALGPATNVKLQNVVNLELDEIPHVFKWVMRRVCEQVGFDWSRKYFTEEPHKFSTLTQHERYLRIDREQAQKLVRRDGVFMKLFMLCADIEGSHIVYDSNNEDVVGFNHQLRLDRSAIEELFSNSQHRPRGLQLKHYHPQYVRTEANGDPLYHPKLGALYKKNLNRDQAVPWSERHDLVADLEEKLMNVLSWADIPTQPGMWFVPDDHFDASASDRTVALWDDPTPQIEASQESVIMRTFSRLTDSDRDVLEHLALTDGGRSVSELKDETGWSSTTIHRVLRRLSGLLEEDGRVVTWVSSKIAQEVRELVSIADDVVDSVAARIENVLNVDPRDLERSGRALQNWLNRYGAEVVAGMNDRSERVRIRVRTVLTQSKNSAATGEYLPDVLEEGHRAWCDAGLDSRRFLNAIITYDQAYGPIQNTVARKHL</sequence>
<dbReference type="OrthoDB" id="316855at2157"/>
<dbReference type="GO" id="GO:0003677">
    <property type="term" value="F:DNA binding"/>
    <property type="evidence" value="ECO:0007669"/>
    <property type="project" value="InterPro"/>
</dbReference>
<dbReference type="Pfam" id="PF25227">
    <property type="entry name" value="DUF7845"/>
    <property type="match status" value="1"/>
</dbReference>
<organism evidence="3 4">
    <name type="scientific">Haloferax mucosum ATCC BAA-1512</name>
    <dbReference type="NCBI Taxonomy" id="662479"/>
    <lineage>
        <taxon>Archaea</taxon>
        <taxon>Methanobacteriati</taxon>
        <taxon>Methanobacteriota</taxon>
        <taxon>Stenosarchaea group</taxon>
        <taxon>Halobacteria</taxon>
        <taxon>Halobacteriales</taxon>
        <taxon>Haloferacaceae</taxon>
        <taxon>Haloferax</taxon>
    </lineage>
</organism>
<dbReference type="Proteomes" id="UP000011550">
    <property type="component" value="Unassembled WGS sequence"/>
</dbReference>
<dbReference type="RefSeq" id="WP_008320865.1">
    <property type="nucleotide sequence ID" value="NZ_AOLN01000017.1"/>
</dbReference>
<dbReference type="InterPro" id="IPR057167">
    <property type="entry name" value="DUF7845"/>
</dbReference>
<accession>M0IAV8</accession>
<evidence type="ECO:0000259" key="2">
    <source>
        <dbReference type="Pfam" id="PF25227"/>
    </source>
</evidence>
<reference evidence="3 4" key="1">
    <citation type="journal article" date="2014" name="PLoS Genet.">
        <title>Phylogenetically driven sequencing of extremely halophilic archaea reveals strategies for static and dynamic osmo-response.</title>
        <authorList>
            <person name="Becker E.A."/>
            <person name="Seitzer P.M."/>
            <person name="Tritt A."/>
            <person name="Larsen D."/>
            <person name="Krusor M."/>
            <person name="Yao A.I."/>
            <person name="Wu D."/>
            <person name="Madern D."/>
            <person name="Eisen J.A."/>
            <person name="Darling A.E."/>
            <person name="Facciotti M.T."/>
        </authorList>
    </citation>
    <scope>NUCLEOTIDE SEQUENCE [LARGE SCALE GENOMIC DNA]</scope>
    <source>
        <strain evidence="3 4">ATCC BAA-1512</strain>
    </source>
</reference>
<feature type="domain" description="DUF7845" evidence="2">
    <location>
        <begin position="3"/>
        <end position="325"/>
    </location>
</feature>
<name>M0IAV8_9EURY</name>
<dbReference type="InterPro" id="IPR005471">
    <property type="entry name" value="Tscrpt_reg_IclR_N"/>
</dbReference>
<dbReference type="InterPro" id="IPR036390">
    <property type="entry name" value="WH_DNA-bd_sf"/>
</dbReference>
<evidence type="ECO:0000313" key="3">
    <source>
        <dbReference type="EMBL" id="ELZ92978.1"/>
    </source>
</evidence>
<dbReference type="Pfam" id="PF09339">
    <property type="entry name" value="HTH_IclR"/>
    <property type="match status" value="1"/>
</dbReference>
<feature type="domain" description="HTH iclR-type" evidence="1">
    <location>
        <begin position="363"/>
        <end position="399"/>
    </location>
</feature>
<evidence type="ECO:0000259" key="1">
    <source>
        <dbReference type="Pfam" id="PF09339"/>
    </source>
</evidence>
<proteinExistence type="predicted"/>
<protein>
    <recommendedName>
        <fullName evidence="5">MarR family transcriptional regulator</fullName>
    </recommendedName>
</protein>
<dbReference type="EMBL" id="AOLN01000017">
    <property type="protein sequence ID" value="ELZ92978.1"/>
    <property type="molecule type" value="Genomic_DNA"/>
</dbReference>
<dbReference type="SUPFAM" id="SSF46785">
    <property type="entry name" value="Winged helix' DNA-binding domain"/>
    <property type="match status" value="1"/>
</dbReference>
<evidence type="ECO:0008006" key="5">
    <source>
        <dbReference type="Google" id="ProtNLM"/>
    </source>
</evidence>
<gene>
    <name evidence="3" type="ORF">C440_12694</name>
</gene>
<dbReference type="STRING" id="662479.C440_12694"/>
<keyword evidence="4" id="KW-1185">Reference proteome</keyword>